<dbReference type="CDD" id="cd02612">
    <property type="entry name" value="HAD_PGPPase"/>
    <property type="match status" value="1"/>
</dbReference>
<dbReference type="NCBIfam" id="TIGR01490">
    <property type="entry name" value="HAD-SF-IB-hyp1"/>
    <property type="match status" value="1"/>
</dbReference>
<comment type="caution">
    <text evidence="5">The sequence shown here is derived from an EMBL/GenBank/DDBJ whole genome shotgun (WGS) entry which is preliminary data.</text>
</comment>
<dbReference type="OrthoDB" id="9784466at2"/>
<protein>
    <recommendedName>
        <fullName evidence="7">Phosphoserine phosphatase</fullName>
    </recommendedName>
</protein>
<gene>
    <name evidence="5" type="ORF">CGK74_13470</name>
</gene>
<evidence type="ECO:0000256" key="1">
    <source>
        <dbReference type="ARBA" id="ARBA00022723"/>
    </source>
</evidence>
<dbReference type="NCBIfam" id="TIGR01488">
    <property type="entry name" value="HAD-SF-IB"/>
    <property type="match status" value="1"/>
</dbReference>
<keyword evidence="2" id="KW-0378">Hydrolase</keyword>
<evidence type="ECO:0008006" key="7">
    <source>
        <dbReference type="Google" id="ProtNLM"/>
    </source>
</evidence>
<evidence type="ECO:0000256" key="4">
    <source>
        <dbReference type="SAM" id="MobiDB-lite"/>
    </source>
</evidence>
<dbReference type="InterPro" id="IPR036412">
    <property type="entry name" value="HAD-like_sf"/>
</dbReference>
<dbReference type="EMBL" id="NOIH01000015">
    <property type="protein sequence ID" value="OYD53222.1"/>
    <property type="molecule type" value="Genomic_DNA"/>
</dbReference>
<name>A0A235EVZ6_9RHOO</name>
<evidence type="ECO:0000256" key="3">
    <source>
        <dbReference type="ARBA" id="ARBA00022842"/>
    </source>
</evidence>
<dbReference type="InterPro" id="IPR023214">
    <property type="entry name" value="HAD_sf"/>
</dbReference>
<dbReference type="PANTHER" id="PTHR43344:SF13">
    <property type="entry name" value="PHOSPHATASE RV3661-RELATED"/>
    <property type="match status" value="1"/>
</dbReference>
<keyword evidence="3" id="KW-0460">Magnesium</keyword>
<accession>A0A235EVZ6</accession>
<proteinExistence type="predicted"/>
<dbReference type="Gene3D" id="1.20.1440.100">
    <property type="entry name" value="SG protein - dephosphorylation function"/>
    <property type="match status" value="1"/>
</dbReference>
<dbReference type="RefSeq" id="WP_094268964.1">
    <property type="nucleotide sequence ID" value="NZ_NOIH01000015.1"/>
</dbReference>
<dbReference type="Gene3D" id="3.40.50.1000">
    <property type="entry name" value="HAD superfamily/HAD-like"/>
    <property type="match status" value="1"/>
</dbReference>
<evidence type="ECO:0000313" key="5">
    <source>
        <dbReference type="EMBL" id="OYD53222.1"/>
    </source>
</evidence>
<evidence type="ECO:0000256" key="2">
    <source>
        <dbReference type="ARBA" id="ARBA00022801"/>
    </source>
</evidence>
<dbReference type="Proteomes" id="UP000215181">
    <property type="component" value="Unassembled WGS sequence"/>
</dbReference>
<dbReference type="PANTHER" id="PTHR43344">
    <property type="entry name" value="PHOSPHOSERINE PHOSPHATASE"/>
    <property type="match status" value="1"/>
</dbReference>
<reference evidence="5 6" key="1">
    <citation type="submission" date="2017-07" db="EMBL/GenBank/DDBJ databases">
        <title>Thauera sp. KNDSS-Mac4 genome sequence and assembly.</title>
        <authorList>
            <person name="Mayilraj S."/>
        </authorList>
    </citation>
    <scope>NUCLEOTIDE SEQUENCE [LARGE SCALE GENOMIC DNA]</scope>
    <source>
        <strain evidence="5 6">KNDSS-Mac4</strain>
    </source>
</reference>
<feature type="compositionally biased region" description="Low complexity" evidence="4">
    <location>
        <begin position="232"/>
        <end position="243"/>
    </location>
</feature>
<dbReference type="SUPFAM" id="SSF56784">
    <property type="entry name" value="HAD-like"/>
    <property type="match status" value="1"/>
</dbReference>
<keyword evidence="6" id="KW-1185">Reference proteome</keyword>
<organism evidence="5 6">
    <name type="scientific">Thauera propionica</name>
    <dbReference type="NCBI Taxonomy" id="2019431"/>
    <lineage>
        <taxon>Bacteria</taxon>
        <taxon>Pseudomonadati</taxon>
        <taxon>Pseudomonadota</taxon>
        <taxon>Betaproteobacteria</taxon>
        <taxon>Rhodocyclales</taxon>
        <taxon>Zoogloeaceae</taxon>
        <taxon>Thauera</taxon>
    </lineage>
</organism>
<dbReference type="Pfam" id="PF12710">
    <property type="entry name" value="HAD"/>
    <property type="match status" value="1"/>
</dbReference>
<evidence type="ECO:0000313" key="6">
    <source>
        <dbReference type="Proteomes" id="UP000215181"/>
    </source>
</evidence>
<keyword evidence="1" id="KW-0479">Metal-binding</keyword>
<dbReference type="AlphaFoldDB" id="A0A235EVZ6"/>
<dbReference type="InterPro" id="IPR006385">
    <property type="entry name" value="HAD_hydro_SerB1"/>
</dbReference>
<feature type="region of interest" description="Disordered" evidence="4">
    <location>
        <begin position="227"/>
        <end position="261"/>
    </location>
</feature>
<dbReference type="GO" id="GO:0016787">
    <property type="term" value="F:hydrolase activity"/>
    <property type="evidence" value="ECO:0007669"/>
    <property type="project" value="UniProtKB-KW"/>
</dbReference>
<sequence>MPSPETPSASIALFDLDHTLLAGDSNALWLGFLAERGLIDGAAVMARQAHYLADYAAGRLDILTYLEFQLEPLAGRTLESLHPLREAFAATQLAPRIAPGAAPLIAHHRAQGQRCAIVSATHRFLAEPSARLLGIDNLICTEAEVVDGCFTGRISGEPCFRERKIGHVHRWLATLGLDPANTLSHAGFYSDSANDLPLLEAVGCPVAVDADARLTDVARERGWPQLSLGGEAASTPSSFAASANRAGGSAPPRRTAPAISR</sequence>
<dbReference type="GO" id="GO:0046872">
    <property type="term" value="F:metal ion binding"/>
    <property type="evidence" value="ECO:0007669"/>
    <property type="project" value="UniProtKB-KW"/>
</dbReference>
<dbReference type="InterPro" id="IPR050582">
    <property type="entry name" value="HAD-like_SerB"/>
</dbReference>